<sequence>MENISTNINMNDETEVIPEITLDIEDVKECYARYRNNLDYYLELDKVYFGNTKELKPAINVPNRSNARIKTNFVQKLVDEEALYSFGNKVTYKALDERHKGAIPLIDYHLKGNGAGYDDGAGKRLVEFHLGYEISFITEDNKFKNLYLNPLNSDIWVNEYNVPKFFIYVHSKNVIRPPRKKPKLVDFIDVYDNKYVYYLDEAFNIISIKAHNMGTLPVGYGVVDNVRYTEENGYIEGDKTIYRTIKTLQLAIEQNCSDITQEITDFHNAILKFYGIDLEDEVDENGQVVLGDDGIPLKKEPIVGDNAILYFENKEANAEWLIKNINDSFIKNTRDDFKDLIFTLTSHIDNNEKLQSNLSGVSLRSKLQSLESKVRANEAAMEDIIRKRIQCLFNWLRLTSNGEIDFDENLIAIEFTPCVPQDIAMIAQIISQIPHDVVSDETKRGLLPFINNVEIEQARIDRENKKKLQQIDFSQSKDLGDNNDGQEQA</sequence>
<dbReference type="Proteomes" id="UP000821656">
    <property type="component" value="Unassembled WGS sequence"/>
</dbReference>
<accession>A0A9Q5D562</accession>
<dbReference type="Pfam" id="PF05133">
    <property type="entry name" value="SPP1_portal"/>
    <property type="match status" value="1"/>
</dbReference>
<dbReference type="RefSeq" id="WP_236887926.1">
    <property type="nucleotide sequence ID" value="NZ_CP016090.1"/>
</dbReference>
<dbReference type="AlphaFoldDB" id="A0A9Q5D562"/>
<organism evidence="1 2">
    <name type="scientific">Clostridium beijerinckii</name>
    <name type="common">Clostridium MP</name>
    <dbReference type="NCBI Taxonomy" id="1520"/>
    <lineage>
        <taxon>Bacteria</taxon>
        <taxon>Bacillati</taxon>
        <taxon>Bacillota</taxon>
        <taxon>Clostridia</taxon>
        <taxon>Eubacteriales</taxon>
        <taxon>Clostridiaceae</taxon>
        <taxon>Clostridium</taxon>
    </lineage>
</organism>
<evidence type="ECO:0000313" key="1">
    <source>
        <dbReference type="EMBL" id="NRV07619.1"/>
    </source>
</evidence>
<protein>
    <submittedName>
        <fullName evidence="1">SPP1 family phage portal protein</fullName>
    </submittedName>
</protein>
<evidence type="ECO:0000313" key="2">
    <source>
        <dbReference type="Proteomes" id="UP000821656"/>
    </source>
</evidence>
<gene>
    <name evidence="1" type="ORF">DFH45_000582</name>
</gene>
<name>A0A9Q5D562_CLOBE</name>
<comment type="caution">
    <text evidence="1">The sequence shown here is derived from an EMBL/GenBank/DDBJ whole genome shotgun (WGS) entry which is preliminary data.</text>
</comment>
<proteinExistence type="predicted"/>
<reference evidence="1" key="1">
    <citation type="submission" date="2020-05" db="EMBL/GenBank/DDBJ databases">
        <title>Genomic insights into acetone-butanol-ethanol (ABE) fermentation by sequencing solventogenic clostridia strains.</title>
        <authorList>
            <person name="Brown S."/>
        </authorList>
    </citation>
    <scope>NUCLEOTIDE SEQUENCE</scope>
    <source>
        <strain evidence="1">DJ126</strain>
    </source>
</reference>
<dbReference type="EMBL" id="JABSXK010000001">
    <property type="protein sequence ID" value="NRV07619.1"/>
    <property type="molecule type" value="Genomic_DNA"/>
</dbReference>
<dbReference type="InterPro" id="IPR021145">
    <property type="entry name" value="Portal_protein_SPP1_Gp6-like"/>
</dbReference>